<reference evidence="1 2" key="1">
    <citation type="journal article" date="2015" name="Genome Announc.">
        <title>Expanding the biotechnology potential of lactobacilli through comparative genomics of 213 strains and associated genera.</title>
        <authorList>
            <person name="Sun Z."/>
            <person name="Harris H.M."/>
            <person name="McCann A."/>
            <person name="Guo C."/>
            <person name="Argimon S."/>
            <person name="Zhang W."/>
            <person name="Yang X."/>
            <person name="Jeffery I.B."/>
            <person name="Cooney J.C."/>
            <person name="Kagawa T.F."/>
            <person name="Liu W."/>
            <person name="Song Y."/>
            <person name="Salvetti E."/>
            <person name="Wrobel A."/>
            <person name="Rasinkangas P."/>
            <person name="Parkhill J."/>
            <person name="Rea M.C."/>
            <person name="O'Sullivan O."/>
            <person name="Ritari J."/>
            <person name="Douillard F.P."/>
            <person name="Paul Ross R."/>
            <person name="Yang R."/>
            <person name="Briner A.E."/>
            <person name="Felis G.E."/>
            <person name="de Vos W.M."/>
            <person name="Barrangou R."/>
            <person name="Klaenhammer T.R."/>
            <person name="Caufield P.W."/>
            <person name="Cui Y."/>
            <person name="Zhang H."/>
            <person name="O'Toole P.W."/>
        </authorList>
    </citation>
    <scope>NUCLEOTIDE SEQUENCE [LARGE SCALE GENOMIC DNA]</scope>
    <source>
        <strain evidence="1 2">DSM 20405</strain>
    </source>
</reference>
<evidence type="ECO:0000313" key="2">
    <source>
        <dbReference type="Proteomes" id="UP000051841"/>
    </source>
</evidence>
<name>A0A0R2HDX5_9FIRM</name>
<accession>A0A0R2HDX5</accession>
<dbReference type="PATRIC" id="fig|1410657.5.peg.936"/>
<dbReference type="InterPro" id="IPR013785">
    <property type="entry name" value="Aldolase_TIM"/>
</dbReference>
<proteinExistence type="predicted"/>
<sequence length="234" mass="26975">MIYLCYSIIGDNMKKIILMLCLFLLVGCHSKPSSHIKDRIHYNSEMGILTGMKKDQLMKIKKKYNRLVVSSKGLSKENLAFLRKHANKLYARIDMRKDRNKVEGFDGYFLTHTEDYSYDEVVSTIKSLNSSIIIHNGKNFVLKLIKNKQTSLIEAISQESVFTSSKKGLKTRVPTSKKKSDALKDYLAVAKKNKLEVFVIEFTKKSDWIAVMNAYCKHRGYHAMQVKKANYSKE</sequence>
<comment type="caution">
    <text evidence="1">The sequence shown here is derived from an EMBL/GenBank/DDBJ whole genome shotgun (WGS) entry which is preliminary data.</text>
</comment>
<dbReference type="AlphaFoldDB" id="A0A0R2HDX5"/>
<dbReference type="Proteomes" id="UP000051841">
    <property type="component" value="Unassembled WGS sequence"/>
</dbReference>
<keyword evidence="2" id="KW-1185">Reference proteome</keyword>
<dbReference type="Gene3D" id="3.20.20.70">
    <property type="entry name" value="Aldolase class I"/>
    <property type="match status" value="1"/>
</dbReference>
<evidence type="ECO:0000313" key="1">
    <source>
        <dbReference type="EMBL" id="KRN49718.1"/>
    </source>
</evidence>
<protein>
    <submittedName>
        <fullName evidence="1">Uncharacterized protein</fullName>
    </submittedName>
</protein>
<organism evidence="1 2">
    <name type="scientific">Kandleria vitulina DSM 20405</name>
    <dbReference type="NCBI Taxonomy" id="1410657"/>
    <lineage>
        <taxon>Bacteria</taxon>
        <taxon>Bacillati</taxon>
        <taxon>Bacillota</taxon>
        <taxon>Erysipelotrichia</taxon>
        <taxon>Erysipelotrichales</taxon>
        <taxon>Coprobacillaceae</taxon>
        <taxon>Kandleria</taxon>
    </lineage>
</organism>
<gene>
    <name evidence="1" type="ORF">IV49_GL000898</name>
</gene>
<dbReference type="EMBL" id="JQBL01000022">
    <property type="protein sequence ID" value="KRN49718.1"/>
    <property type="molecule type" value="Genomic_DNA"/>
</dbReference>